<accession>A0ABR6KTX4</accession>
<reference evidence="1 2" key="1">
    <citation type="submission" date="2020-08" db="EMBL/GenBank/DDBJ databases">
        <title>Genomic Encyclopedia of Type Strains, Phase IV (KMG-IV): sequencing the most valuable type-strain genomes for metagenomic binning, comparative biology and taxonomic classification.</title>
        <authorList>
            <person name="Goeker M."/>
        </authorList>
    </citation>
    <scope>NUCLEOTIDE SEQUENCE [LARGE SCALE GENOMIC DNA]</scope>
    <source>
        <strain evidence="1 2">DSM 102983</strain>
    </source>
</reference>
<gene>
    <name evidence="1" type="ORF">GGQ57_004212</name>
</gene>
<name>A0ABR6KTX4_9BACT</name>
<evidence type="ECO:0000313" key="2">
    <source>
        <dbReference type="Proteomes" id="UP000533637"/>
    </source>
</evidence>
<evidence type="ECO:0000313" key="1">
    <source>
        <dbReference type="EMBL" id="MBB4624284.1"/>
    </source>
</evidence>
<keyword evidence="2" id="KW-1185">Reference proteome</keyword>
<protein>
    <submittedName>
        <fullName evidence="1">Uncharacterized protein</fullName>
    </submittedName>
</protein>
<dbReference type="Proteomes" id="UP000533637">
    <property type="component" value="Unassembled WGS sequence"/>
</dbReference>
<comment type="caution">
    <text evidence="1">The sequence shown here is derived from an EMBL/GenBank/DDBJ whole genome shotgun (WGS) entry which is preliminary data.</text>
</comment>
<sequence>MLKQLCLVPFLFLNFMFCSSFLIWKLSDTNHNSSDIILDEIFYQRKSFVLSIFLYDSKRLIGLLRSI</sequence>
<dbReference type="EMBL" id="JACHOC010000009">
    <property type="protein sequence ID" value="MBB4624284.1"/>
    <property type="molecule type" value="Genomic_DNA"/>
</dbReference>
<proteinExistence type="predicted"/>
<organism evidence="1 2">
    <name type="scientific">Parabacteroides faecis</name>
    <dbReference type="NCBI Taxonomy" id="1217282"/>
    <lineage>
        <taxon>Bacteria</taxon>
        <taxon>Pseudomonadati</taxon>
        <taxon>Bacteroidota</taxon>
        <taxon>Bacteroidia</taxon>
        <taxon>Bacteroidales</taxon>
        <taxon>Tannerellaceae</taxon>
        <taxon>Parabacteroides</taxon>
    </lineage>
</organism>